<dbReference type="RefSeq" id="WP_136903534.1">
    <property type="nucleotide sequence ID" value="NZ_SUME01000015.1"/>
</dbReference>
<evidence type="ECO:0000313" key="2">
    <source>
        <dbReference type="EMBL" id="TJZ49903.1"/>
    </source>
</evidence>
<evidence type="ECO:0000313" key="3">
    <source>
        <dbReference type="Proteomes" id="UP000306808"/>
    </source>
</evidence>
<sequence>MRKLRKGESYALLRSIDIAPFKTRRSLLRCAHRDDGDITGVVQSRRCIPPIVYHTKLVTLLISFICVLFSVAQAQSAGERAVNGLQEISTLEVGNTVPSEFWNKSVHVLSNGVLKHTTLEFYKGKPLLIDFWNTWCTTCIAHMPDLYNTLSYQSGQMNILLATPEEGGKVRSFMMKNDYLKDLPISSLVENTNMKRYFEHGTVPFYVLIGADGKVQTMVGLADLSLERIDELVRNPSQTYESQLTSDVISFPVLLAQQYSKLPNFFHYFFHKGENADLGSANIKRKQHDKLYSLSMLNIPARNIYHTLAKIYFETKGYPFHHTFVEYGTAVEMLDETCSLEISVPLESGLDIIQESLDMLNIRLPLSGQLVKKEIIVWELFDIDSKLMPTAEILHAGKFSRLANSLRRELNDGRLVFDTSGDRPNNTDGIDSSSPTTLKRSLANLGLGLRKINLVVPHLIIKQNDTI</sequence>
<keyword evidence="3" id="KW-1185">Reference proteome</keyword>
<reference evidence="2 3" key="1">
    <citation type="submission" date="2019-04" db="EMBL/GenBank/DDBJ databases">
        <title>Sphingobacterium olei sp. nov., isolated from oil-contaminated soil.</title>
        <authorList>
            <person name="Liu B."/>
        </authorList>
    </citation>
    <scope>NUCLEOTIDE SEQUENCE [LARGE SCALE GENOMIC DNA]</scope>
    <source>
        <strain evidence="2 3">HAL-9</strain>
    </source>
</reference>
<feature type="compositionally biased region" description="Polar residues" evidence="1">
    <location>
        <begin position="422"/>
        <end position="436"/>
    </location>
</feature>
<gene>
    <name evidence="2" type="ORF">FAZ15_22040</name>
</gene>
<dbReference type="EMBL" id="SUME01000015">
    <property type="protein sequence ID" value="TJZ49903.1"/>
    <property type="molecule type" value="Genomic_DNA"/>
</dbReference>
<dbReference type="OrthoDB" id="793244at2"/>
<dbReference type="SUPFAM" id="SSF52833">
    <property type="entry name" value="Thioredoxin-like"/>
    <property type="match status" value="1"/>
</dbReference>
<dbReference type="Proteomes" id="UP000306808">
    <property type="component" value="Unassembled WGS sequence"/>
</dbReference>
<dbReference type="InterPro" id="IPR036249">
    <property type="entry name" value="Thioredoxin-like_sf"/>
</dbReference>
<dbReference type="CDD" id="cd02966">
    <property type="entry name" value="TlpA_like_family"/>
    <property type="match status" value="1"/>
</dbReference>
<comment type="caution">
    <text evidence="2">The sequence shown here is derived from an EMBL/GenBank/DDBJ whole genome shotgun (WGS) entry which is preliminary data.</text>
</comment>
<accession>A0A4U0N8I6</accession>
<dbReference type="PANTHER" id="PTHR42852:SF13">
    <property type="entry name" value="PROTEIN DIPZ"/>
    <property type="match status" value="1"/>
</dbReference>
<proteinExistence type="predicted"/>
<organism evidence="2 3">
    <name type="scientific">Sphingobacterium olei</name>
    <dbReference type="NCBI Taxonomy" id="2571155"/>
    <lineage>
        <taxon>Bacteria</taxon>
        <taxon>Pseudomonadati</taxon>
        <taxon>Bacteroidota</taxon>
        <taxon>Sphingobacteriia</taxon>
        <taxon>Sphingobacteriales</taxon>
        <taxon>Sphingobacteriaceae</taxon>
        <taxon>Sphingobacterium</taxon>
    </lineage>
</organism>
<dbReference type="PANTHER" id="PTHR42852">
    <property type="entry name" value="THIOL:DISULFIDE INTERCHANGE PROTEIN DSBE"/>
    <property type="match status" value="1"/>
</dbReference>
<dbReference type="Gene3D" id="3.40.30.10">
    <property type="entry name" value="Glutaredoxin"/>
    <property type="match status" value="1"/>
</dbReference>
<dbReference type="AlphaFoldDB" id="A0A4U0N8I6"/>
<feature type="region of interest" description="Disordered" evidence="1">
    <location>
        <begin position="417"/>
        <end position="436"/>
    </location>
</feature>
<name>A0A4U0N8I6_9SPHI</name>
<evidence type="ECO:0000256" key="1">
    <source>
        <dbReference type="SAM" id="MobiDB-lite"/>
    </source>
</evidence>
<protein>
    <submittedName>
        <fullName evidence="2">TlpA family protein disulfide reductase</fullName>
    </submittedName>
</protein>
<dbReference type="InterPro" id="IPR050553">
    <property type="entry name" value="Thioredoxin_ResA/DsbE_sf"/>
</dbReference>